<dbReference type="SUPFAM" id="SSF103025">
    <property type="entry name" value="Folate-binding domain"/>
    <property type="match status" value="1"/>
</dbReference>
<dbReference type="PATRIC" id="fig|291169.3.peg.1790"/>
<dbReference type="STRING" id="291169.A9E74_01780"/>
<dbReference type="GO" id="GO:0016226">
    <property type="term" value="P:iron-sulfur cluster assembly"/>
    <property type="evidence" value="ECO:0007669"/>
    <property type="project" value="TreeGrafter"/>
</dbReference>
<dbReference type="InterPro" id="IPR017703">
    <property type="entry name" value="YgfZ/GCV_T_CS"/>
</dbReference>
<dbReference type="RefSeq" id="WP_069296223.1">
    <property type="nucleotide sequence ID" value="NZ_MCRI01000018.1"/>
</dbReference>
<gene>
    <name evidence="3" type="primary">ygfZ</name>
    <name evidence="3" type="ORF">A9E74_01780</name>
</gene>
<evidence type="ECO:0000259" key="2">
    <source>
        <dbReference type="Pfam" id="PF01571"/>
    </source>
</evidence>
<evidence type="ECO:0000313" key="4">
    <source>
        <dbReference type="Proteomes" id="UP000094379"/>
    </source>
</evidence>
<comment type="caution">
    <text evidence="3">The sequence shown here is derived from an EMBL/GenBank/DDBJ whole genome shotgun (WGS) entry which is preliminary data.</text>
</comment>
<dbReference type="Gene3D" id="2.40.30.160">
    <property type="match status" value="1"/>
</dbReference>
<dbReference type="PANTHER" id="PTHR22602">
    <property type="entry name" value="TRANSFERASE CAF17, MITOCHONDRIAL-RELATED"/>
    <property type="match status" value="1"/>
</dbReference>
<sequence length="303" mass="33012">MTTDYQSILQQQSSAGLAERNDDKHFVIPLPSFGVITVTGEEASNFLQNLLTNDVKQLDKASSQLTAMCNPKGRLLALFTLIKTPDGYQLVLPKSQCAFLAQRLQMFKLRSKVEIIDHSEDLQVCGLLGDAQPSSAIALPSTSHALLITTTDQMASELASLMENGWQLASEASWHIDEINAGIPYILPESRELFTAQQLNLDLVGGVSFRKGCYPGQEVVARLHYLGEPKRRLFHAVANTNSLPAVGETVNDNEGAVIGHIVRAIHGPDQNLFLQLSLKLEGANHDLFLNDGTAIDQVQPSAA</sequence>
<keyword evidence="4" id="KW-1185">Reference proteome</keyword>
<evidence type="ECO:0000313" key="3">
    <source>
        <dbReference type="EMBL" id="ODN66510.1"/>
    </source>
</evidence>
<dbReference type="InterPro" id="IPR045179">
    <property type="entry name" value="YgfZ/GcvT"/>
</dbReference>
<dbReference type="InterPro" id="IPR027266">
    <property type="entry name" value="TrmE/GcvT-like"/>
</dbReference>
<dbReference type="Proteomes" id="UP000094379">
    <property type="component" value="Unassembled WGS sequence"/>
</dbReference>
<evidence type="ECO:0000256" key="1">
    <source>
        <dbReference type="ARBA" id="ARBA00022946"/>
    </source>
</evidence>
<accession>A0A1E3GR29</accession>
<keyword evidence="1" id="KW-0809">Transit peptide</keyword>
<dbReference type="Gene3D" id="3.30.1360.120">
    <property type="entry name" value="Probable tRNA modification gtpase trme, domain 1"/>
    <property type="match status" value="1"/>
</dbReference>
<dbReference type="Pfam" id="PF01571">
    <property type="entry name" value="GCV_T"/>
    <property type="match status" value="1"/>
</dbReference>
<dbReference type="AlphaFoldDB" id="A0A1E3GR29"/>
<reference evidence="3 4" key="1">
    <citation type="submission" date="2016-07" db="EMBL/GenBank/DDBJ databases">
        <title>Draft Genome Sequence of Methylophaga muralis Bur 1.</title>
        <authorList>
            <person name="Vasilenko O.V."/>
            <person name="Doronina N.V."/>
            <person name="Shmareva M.N."/>
            <person name="Tarlachkov S.V."/>
            <person name="Mustakhimov I."/>
            <person name="Trotsenko Y.A."/>
        </authorList>
    </citation>
    <scope>NUCLEOTIDE SEQUENCE [LARGE SCALE GENOMIC DNA]</scope>
    <source>
        <strain evidence="3 4">Bur 1</strain>
    </source>
</reference>
<organism evidence="3 4">
    <name type="scientific">Methylophaga muralis</name>
    <dbReference type="NCBI Taxonomy" id="291169"/>
    <lineage>
        <taxon>Bacteria</taxon>
        <taxon>Pseudomonadati</taxon>
        <taxon>Pseudomonadota</taxon>
        <taxon>Gammaproteobacteria</taxon>
        <taxon>Thiotrichales</taxon>
        <taxon>Piscirickettsiaceae</taxon>
        <taxon>Methylophaga</taxon>
    </lineage>
</organism>
<proteinExistence type="predicted"/>
<dbReference type="NCBIfam" id="TIGR03317">
    <property type="entry name" value="ygfZ_signature"/>
    <property type="match status" value="1"/>
</dbReference>
<dbReference type="InterPro" id="IPR006222">
    <property type="entry name" value="GCVT_N"/>
</dbReference>
<dbReference type="EMBL" id="MCRI01000018">
    <property type="protein sequence ID" value="ODN66510.1"/>
    <property type="molecule type" value="Genomic_DNA"/>
</dbReference>
<dbReference type="PANTHER" id="PTHR22602:SF0">
    <property type="entry name" value="TRANSFERASE CAF17, MITOCHONDRIAL-RELATED"/>
    <property type="match status" value="1"/>
</dbReference>
<feature type="domain" description="GCVT N-terminal" evidence="2">
    <location>
        <begin position="32"/>
        <end position="129"/>
    </location>
</feature>
<protein>
    <submittedName>
        <fullName evidence="3">tRNA-modifying protein YgfZ</fullName>
    </submittedName>
</protein>
<name>A0A1E3GR29_9GAMM</name>